<name>A0ABV9QQY6_9GAMM</name>
<gene>
    <name evidence="9" type="primary">queD</name>
    <name evidence="9" type="ORF">ACFO6Q_05435</name>
</gene>
<comment type="caution">
    <text evidence="9">The sequence shown here is derived from an EMBL/GenBank/DDBJ whole genome shotgun (WGS) entry which is preliminary data.</text>
</comment>
<evidence type="ECO:0000256" key="8">
    <source>
        <dbReference type="PIRNR" id="PIRNR006113"/>
    </source>
</evidence>
<reference evidence="10" key="1">
    <citation type="journal article" date="2019" name="Int. J. Syst. Evol. Microbiol.">
        <title>The Global Catalogue of Microorganisms (GCM) 10K type strain sequencing project: providing services to taxonomists for standard genome sequencing and annotation.</title>
        <authorList>
            <consortium name="The Broad Institute Genomics Platform"/>
            <consortium name="The Broad Institute Genome Sequencing Center for Infectious Disease"/>
            <person name="Wu L."/>
            <person name="Ma J."/>
        </authorList>
    </citation>
    <scope>NUCLEOTIDE SEQUENCE [LARGE SCALE GENOMIC DNA]</scope>
    <source>
        <strain evidence="10">CCUG 30340</strain>
    </source>
</reference>
<evidence type="ECO:0000256" key="7">
    <source>
        <dbReference type="ARBA" id="ARBA00048807"/>
    </source>
</evidence>
<comment type="catalytic activity">
    <reaction evidence="7 8">
        <text>7,8-dihydroneopterin 3'-triphosphate + H2O = 6-carboxy-5,6,7,8-tetrahydropterin + triphosphate + acetaldehyde + 2 H(+)</text>
        <dbReference type="Rhea" id="RHEA:27966"/>
        <dbReference type="ChEBI" id="CHEBI:15343"/>
        <dbReference type="ChEBI" id="CHEBI:15377"/>
        <dbReference type="ChEBI" id="CHEBI:15378"/>
        <dbReference type="ChEBI" id="CHEBI:18036"/>
        <dbReference type="ChEBI" id="CHEBI:58462"/>
        <dbReference type="ChEBI" id="CHEBI:61032"/>
        <dbReference type="EC" id="4.1.2.50"/>
    </reaction>
</comment>
<keyword evidence="6 8" id="KW-0456">Lyase</keyword>
<dbReference type="Gene3D" id="3.30.479.10">
    <property type="entry name" value="6-pyruvoyl tetrahydropterin synthase/QueD"/>
    <property type="match status" value="1"/>
</dbReference>
<evidence type="ECO:0000256" key="1">
    <source>
        <dbReference type="ARBA" id="ARBA00005061"/>
    </source>
</evidence>
<dbReference type="GO" id="GO:0070497">
    <property type="term" value="F:6-carboxytetrahydropterin synthase activity"/>
    <property type="evidence" value="ECO:0007669"/>
    <property type="project" value="UniProtKB-EC"/>
</dbReference>
<proteinExistence type="inferred from homology"/>
<protein>
    <recommendedName>
        <fullName evidence="3 8">6-carboxy-5,6,7,8-tetrahydropterin synthase</fullName>
        <ecNumber evidence="8">4.-.-.-</ecNumber>
    </recommendedName>
</protein>
<dbReference type="NCBIfam" id="TIGR03367">
    <property type="entry name" value="queuosine_QueD"/>
    <property type="match status" value="1"/>
</dbReference>
<organism evidence="9 10">
    <name type="scientific">Dokdonella ginsengisoli</name>
    <dbReference type="NCBI Taxonomy" id="363846"/>
    <lineage>
        <taxon>Bacteria</taxon>
        <taxon>Pseudomonadati</taxon>
        <taxon>Pseudomonadota</taxon>
        <taxon>Gammaproteobacteria</taxon>
        <taxon>Lysobacterales</taxon>
        <taxon>Rhodanobacteraceae</taxon>
        <taxon>Dokdonella</taxon>
    </lineage>
</organism>
<evidence type="ECO:0000256" key="3">
    <source>
        <dbReference type="ARBA" id="ARBA00018141"/>
    </source>
</evidence>
<keyword evidence="8" id="KW-0671">Queuosine biosynthesis</keyword>
<sequence>MEISKTFHIEAAHRLPNVPEGHKCARLHGHSFRVEVHVRGPLDPQLGWVMDFADIKSAFAPLFEQLDHRYLNEVPGLDNPTSENLARWIWERLQPRLPLLARIVVQETCTSTCSYGGPADA</sequence>
<evidence type="ECO:0000313" key="9">
    <source>
        <dbReference type="EMBL" id="MFC4819753.1"/>
    </source>
</evidence>
<dbReference type="Pfam" id="PF01242">
    <property type="entry name" value="PTPS"/>
    <property type="match status" value="1"/>
</dbReference>
<accession>A0ABV9QQY6</accession>
<comment type="similarity">
    <text evidence="2 8">Belongs to the PTPS family. QueD subfamily.</text>
</comment>
<evidence type="ECO:0000313" key="10">
    <source>
        <dbReference type="Proteomes" id="UP001595886"/>
    </source>
</evidence>
<evidence type="ECO:0000256" key="2">
    <source>
        <dbReference type="ARBA" id="ARBA00008900"/>
    </source>
</evidence>
<dbReference type="InterPro" id="IPR038418">
    <property type="entry name" value="6-PTP_synth/QueD_sf"/>
</dbReference>
<keyword evidence="4 8" id="KW-0479">Metal-binding</keyword>
<keyword evidence="10" id="KW-1185">Reference proteome</keyword>
<dbReference type="PANTHER" id="PTHR12589:SF7">
    <property type="entry name" value="6-PYRUVOYL TETRAHYDROBIOPTERIN SYNTHASE"/>
    <property type="match status" value="1"/>
</dbReference>
<dbReference type="EC" id="4.-.-.-" evidence="8"/>
<dbReference type="PANTHER" id="PTHR12589">
    <property type="entry name" value="PYRUVOYL TETRAHYDROBIOPTERIN SYNTHASE"/>
    <property type="match status" value="1"/>
</dbReference>
<dbReference type="InterPro" id="IPR007115">
    <property type="entry name" value="6-PTP_synth/QueD"/>
</dbReference>
<comment type="pathway">
    <text evidence="1 8">Purine metabolism; 7-cyano-7-deazaguanine biosynthesis.</text>
</comment>
<keyword evidence="5 8" id="KW-0862">Zinc</keyword>
<dbReference type="EMBL" id="JBHSHD010000005">
    <property type="protein sequence ID" value="MFC4819753.1"/>
    <property type="molecule type" value="Genomic_DNA"/>
</dbReference>
<dbReference type="PIRSF" id="PIRSF006113">
    <property type="entry name" value="PTP_synth"/>
    <property type="match status" value="1"/>
</dbReference>
<evidence type="ECO:0000256" key="5">
    <source>
        <dbReference type="ARBA" id="ARBA00022833"/>
    </source>
</evidence>
<evidence type="ECO:0000256" key="6">
    <source>
        <dbReference type="ARBA" id="ARBA00023239"/>
    </source>
</evidence>
<comment type="cofactor">
    <cofactor evidence="8">
        <name>Zn(2+)</name>
        <dbReference type="ChEBI" id="CHEBI:29105"/>
    </cofactor>
    <text evidence="8">Binds 1 zinc ion per subunit.</text>
</comment>
<dbReference type="RefSeq" id="WP_380019548.1">
    <property type="nucleotide sequence ID" value="NZ_JBHSHD010000005.1"/>
</dbReference>
<dbReference type="Proteomes" id="UP001595886">
    <property type="component" value="Unassembled WGS sequence"/>
</dbReference>
<evidence type="ECO:0000256" key="4">
    <source>
        <dbReference type="ARBA" id="ARBA00022723"/>
    </source>
</evidence>
<dbReference type="SUPFAM" id="SSF55620">
    <property type="entry name" value="Tetrahydrobiopterin biosynthesis enzymes-like"/>
    <property type="match status" value="1"/>
</dbReference>